<evidence type="ECO:0000313" key="2">
    <source>
        <dbReference type="Proteomes" id="UP000822688"/>
    </source>
</evidence>
<accession>A0A8T0J490</accession>
<proteinExistence type="predicted"/>
<dbReference type="EMBL" id="CM026421">
    <property type="protein sequence ID" value="KAG0590032.1"/>
    <property type="molecule type" value="Genomic_DNA"/>
</dbReference>
<dbReference type="Proteomes" id="UP000822688">
    <property type="component" value="Chromosome 1"/>
</dbReference>
<protein>
    <submittedName>
        <fullName evidence="1">Uncharacterized protein</fullName>
    </submittedName>
</protein>
<evidence type="ECO:0000313" key="1">
    <source>
        <dbReference type="EMBL" id="KAG0590032.1"/>
    </source>
</evidence>
<reference evidence="1" key="1">
    <citation type="submission" date="2020-06" db="EMBL/GenBank/DDBJ databases">
        <title>WGS assembly of Ceratodon purpureus strain R40.</title>
        <authorList>
            <person name="Carey S.B."/>
            <person name="Jenkins J."/>
            <person name="Shu S."/>
            <person name="Lovell J.T."/>
            <person name="Sreedasyam A."/>
            <person name="Maumus F."/>
            <person name="Tiley G.P."/>
            <person name="Fernandez-Pozo N."/>
            <person name="Barry K."/>
            <person name="Chen C."/>
            <person name="Wang M."/>
            <person name="Lipzen A."/>
            <person name="Daum C."/>
            <person name="Saski C.A."/>
            <person name="Payton A.C."/>
            <person name="Mcbreen J.C."/>
            <person name="Conrad R.E."/>
            <person name="Kollar L.M."/>
            <person name="Olsson S."/>
            <person name="Huttunen S."/>
            <person name="Landis J.B."/>
            <person name="Wickett N.J."/>
            <person name="Johnson M.G."/>
            <person name="Rensing S.A."/>
            <person name="Grimwood J."/>
            <person name="Schmutz J."/>
            <person name="Mcdaniel S.F."/>
        </authorList>
    </citation>
    <scope>NUCLEOTIDE SEQUENCE</scope>
    <source>
        <strain evidence="1">R40</strain>
    </source>
</reference>
<keyword evidence="2" id="KW-1185">Reference proteome</keyword>
<gene>
    <name evidence="1" type="ORF">KC19_1G065700</name>
</gene>
<name>A0A8T0J490_CERPU</name>
<organism evidence="1 2">
    <name type="scientific">Ceratodon purpureus</name>
    <name type="common">Fire moss</name>
    <name type="synonym">Dicranum purpureum</name>
    <dbReference type="NCBI Taxonomy" id="3225"/>
    <lineage>
        <taxon>Eukaryota</taxon>
        <taxon>Viridiplantae</taxon>
        <taxon>Streptophyta</taxon>
        <taxon>Embryophyta</taxon>
        <taxon>Bryophyta</taxon>
        <taxon>Bryophytina</taxon>
        <taxon>Bryopsida</taxon>
        <taxon>Dicranidae</taxon>
        <taxon>Pseudoditrichales</taxon>
        <taxon>Ditrichaceae</taxon>
        <taxon>Ceratodon</taxon>
    </lineage>
</organism>
<dbReference type="AlphaFoldDB" id="A0A8T0J490"/>
<comment type="caution">
    <text evidence="1">The sequence shown here is derived from an EMBL/GenBank/DDBJ whole genome shotgun (WGS) entry which is preliminary data.</text>
</comment>
<sequence length="94" mass="10324">MTYSKEVHYLVMPCRGCVWCLFWLRGSTGASCSSSFALLGVCRMFDIGARQGYSLLSAALISWLNQTATSNSSNQVCLSTCKNSLRQSVKVDVQ</sequence>